<sequence>MSSFLYPTAVKYLSNIFKPTTPAQCGSMEYQQLSLAEATSKTEAVQVLTRGERAPHETKIVSLQRPQDVMTSLWNFVTPTPHPVVISMGDPYELSVDHGRINVSGMVTGNGNTYIMR</sequence>
<dbReference type="EMBL" id="BGZK01000290">
    <property type="protein sequence ID" value="GBP34572.1"/>
    <property type="molecule type" value="Genomic_DNA"/>
</dbReference>
<proteinExistence type="predicted"/>
<protein>
    <submittedName>
        <fullName evidence="1">Uncharacterized protein</fullName>
    </submittedName>
</protein>
<dbReference type="Proteomes" id="UP000299102">
    <property type="component" value="Unassembled WGS sequence"/>
</dbReference>
<accession>A0A4C1V8E2</accession>
<comment type="caution">
    <text evidence="1">The sequence shown here is derived from an EMBL/GenBank/DDBJ whole genome shotgun (WGS) entry which is preliminary data.</text>
</comment>
<gene>
    <name evidence="1" type="ORF">EVAR_85292_1</name>
</gene>
<name>A0A4C1V8E2_EUMVA</name>
<evidence type="ECO:0000313" key="1">
    <source>
        <dbReference type="EMBL" id="GBP34572.1"/>
    </source>
</evidence>
<evidence type="ECO:0000313" key="2">
    <source>
        <dbReference type="Proteomes" id="UP000299102"/>
    </source>
</evidence>
<keyword evidence="2" id="KW-1185">Reference proteome</keyword>
<dbReference type="AlphaFoldDB" id="A0A4C1V8E2"/>
<organism evidence="1 2">
    <name type="scientific">Eumeta variegata</name>
    <name type="common">Bagworm moth</name>
    <name type="synonym">Eumeta japonica</name>
    <dbReference type="NCBI Taxonomy" id="151549"/>
    <lineage>
        <taxon>Eukaryota</taxon>
        <taxon>Metazoa</taxon>
        <taxon>Ecdysozoa</taxon>
        <taxon>Arthropoda</taxon>
        <taxon>Hexapoda</taxon>
        <taxon>Insecta</taxon>
        <taxon>Pterygota</taxon>
        <taxon>Neoptera</taxon>
        <taxon>Endopterygota</taxon>
        <taxon>Lepidoptera</taxon>
        <taxon>Glossata</taxon>
        <taxon>Ditrysia</taxon>
        <taxon>Tineoidea</taxon>
        <taxon>Psychidae</taxon>
        <taxon>Oiketicinae</taxon>
        <taxon>Eumeta</taxon>
    </lineage>
</organism>
<reference evidence="1 2" key="1">
    <citation type="journal article" date="2019" name="Commun. Biol.">
        <title>The bagworm genome reveals a unique fibroin gene that provides high tensile strength.</title>
        <authorList>
            <person name="Kono N."/>
            <person name="Nakamura H."/>
            <person name="Ohtoshi R."/>
            <person name="Tomita M."/>
            <person name="Numata K."/>
            <person name="Arakawa K."/>
        </authorList>
    </citation>
    <scope>NUCLEOTIDE SEQUENCE [LARGE SCALE GENOMIC DNA]</scope>
</reference>